<organism evidence="2 3">
    <name type="scientific">Tritrichomonas musculus</name>
    <dbReference type="NCBI Taxonomy" id="1915356"/>
    <lineage>
        <taxon>Eukaryota</taxon>
        <taxon>Metamonada</taxon>
        <taxon>Parabasalia</taxon>
        <taxon>Tritrichomonadida</taxon>
        <taxon>Tritrichomonadidae</taxon>
        <taxon>Tritrichomonas</taxon>
    </lineage>
</organism>
<comment type="caution">
    <text evidence="2">The sequence shown here is derived from an EMBL/GenBank/DDBJ whole genome shotgun (WGS) entry which is preliminary data.</text>
</comment>
<evidence type="ECO:0000313" key="2">
    <source>
        <dbReference type="EMBL" id="KAK8896337.1"/>
    </source>
</evidence>
<proteinExistence type="predicted"/>
<evidence type="ECO:0000256" key="1">
    <source>
        <dbReference type="SAM" id="MobiDB-lite"/>
    </source>
</evidence>
<dbReference type="EMBL" id="JAPFFF010000002">
    <property type="protein sequence ID" value="KAK8896337.1"/>
    <property type="molecule type" value="Genomic_DNA"/>
</dbReference>
<evidence type="ECO:0000313" key="3">
    <source>
        <dbReference type="Proteomes" id="UP001470230"/>
    </source>
</evidence>
<sequence length="279" mass="32336">MSEDDLDEICLLSSPNDDFNQLEEEKQDFYFEFVQTKVHNGSEPPESQYGSGQPESQYGSGQPESQYGTGPPESQYDSESNMCSFSQVPGKNFPYTSPQFMNMFSNPNYISVSNPNPIYNLSPLNVDPSFFNNTPFYHFGYNGICYLISVPPNYERTVQFKSHNPKFNIAPLSSLSRGLEKQKKIDLTPRGKQFKYSFEKLFLTDKKKCFNKYKVRMVFNYICPQVGLEKMTRDEFRNKSLFYNNRAQHSSKIIEFISKNRKDICDFVKSNESTEKVLN</sequence>
<feature type="compositionally biased region" description="Polar residues" evidence="1">
    <location>
        <begin position="48"/>
        <end position="68"/>
    </location>
</feature>
<name>A0ABR2KZJ2_9EUKA</name>
<accession>A0ABR2KZJ2</accession>
<reference evidence="2 3" key="1">
    <citation type="submission" date="2024-04" db="EMBL/GenBank/DDBJ databases">
        <title>Tritrichomonas musculus Genome.</title>
        <authorList>
            <person name="Alves-Ferreira E."/>
            <person name="Grigg M."/>
            <person name="Lorenzi H."/>
            <person name="Galac M."/>
        </authorList>
    </citation>
    <scope>NUCLEOTIDE SEQUENCE [LARGE SCALE GENOMIC DNA]</scope>
    <source>
        <strain evidence="2 3">EAF2021</strain>
    </source>
</reference>
<feature type="region of interest" description="Disordered" evidence="1">
    <location>
        <begin position="34"/>
        <end position="82"/>
    </location>
</feature>
<gene>
    <name evidence="2" type="ORF">M9Y10_014235</name>
</gene>
<dbReference type="Proteomes" id="UP001470230">
    <property type="component" value="Unassembled WGS sequence"/>
</dbReference>
<protein>
    <submittedName>
        <fullName evidence="2">Uncharacterized protein</fullName>
    </submittedName>
</protein>
<keyword evidence="3" id="KW-1185">Reference proteome</keyword>